<proteinExistence type="predicted"/>
<dbReference type="OrthoDB" id="766965at2759"/>
<feature type="compositionally biased region" description="Basic and acidic residues" evidence="1">
    <location>
        <begin position="169"/>
        <end position="183"/>
    </location>
</feature>
<dbReference type="PANTHER" id="PTHR33646:SF2">
    <property type="entry name" value="F20H23.8 PROTEIN"/>
    <property type="match status" value="1"/>
</dbReference>
<keyword evidence="2" id="KW-0812">Transmembrane</keyword>
<feature type="domain" description="DUF6821" evidence="3">
    <location>
        <begin position="125"/>
        <end position="303"/>
    </location>
</feature>
<dbReference type="AlphaFoldDB" id="A0A835I318"/>
<sequence length="308" mass="34930">MEQTTDEMDLDEWEYLSDDGFHALPNSGKGLLVSPKLDFNLGVKGVFDMDYFTYHSPKSRRKVEKTKNSSVSRDVKQLSPIQVHLEPKKSEEEVVKEVIKVPILETSKLSPVNNSEKPNLTLGEDQEMISQHVFFKKMKENEFVDIKMDSPKSGGRGIKAQTEAESFQFEDKKEGLEEKHDMGNKASTKVGTEKEKLLEENNSKEVIKWEESRGGFNFLNWGLSGIGALCSLGMAAATICIFILGSQQRHKHQQNQKLRFQIYADDNKRFKQVVHHASKLNQAILSVRGVPFNRAHITSGGYYVYDGL</sequence>
<gene>
    <name evidence="4" type="ORF">IFM89_013572</name>
</gene>
<dbReference type="InterPro" id="IPR045883">
    <property type="entry name" value="At4g13530-like"/>
</dbReference>
<dbReference type="EMBL" id="JADFTS010000004">
    <property type="protein sequence ID" value="KAF9609182.1"/>
    <property type="molecule type" value="Genomic_DNA"/>
</dbReference>
<feature type="transmembrane region" description="Helical" evidence="2">
    <location>
        <begin position="221"/>
        <end position="244"/>
    </location>
</feature>
<name>A0A835I318_9MAGN</name>
<dbReference type="Proteomes" id="UP000631114">
    <property type="component" value="Unassembled WGS sequence"/>
</dbReference>
<keyword evidence="2" id="KW-0472">Membrane</keyword>
<feature type="region of interest" description="Disordered" evidence="1">
    <location>
        <begin position="167"/>
        <end position="192"/>
    </location>
</feature>
<dbReference type="Pfam" id="PF20705">
    <property type="entry name" value="DUF6821"/>
    <property type="match status" value="1"/>
</dbReference>
<keyword evidence="5" id="KW-1185">Reference proteome</keyword>
<keyword evidence="2" id="KW-1133">Transmembrane helix</keyword>
<evidence type="ECO:0000259" key="3">
    <source>
        <dbReference type="Pfam" id="PF20705"/>
    </source>
</evidence>
<organism evidence="4 5">
    <name type="scientific">Coptis chinensis</name>
    <dbReference type="NCBI Taxonomy" id="261450"/>
    <lineage>
        <taxon>Eukaryota</taxon>
        <taxon>Viridiplantae</taxon>
        <taxon>Streptophyta</taxon>
        <taxon>Embryophyta</taxon>
        <taxon>Tracheophyta</taxon>
        <taxon>Spermatophyta</taxon>
        <taxon>Magnoliopsida</taxon>
        <taxon>Ranunculales</taxon>
        <taxon>Ranunculaceae</taxon>
        <taxon>Coptidoideae</taxon>
        <taxon>Coptis</taxon>
    </lineage>
</organism>
<reference evidence="4 5" key="1">
    <citation type="submission" date="2020-10" db="EMBL/GenBank/DDBJ databases">
        <title>The Coptis chinensis genome and diversification of protoberbering-type alkaloids.</title>
        <authorList>
            <person name="Wang B."/>
            <person name="Shu S."/>
            <person name="Song C."/>
            <person name="Liu Y."/>
        </authorList>
    </citation>
    <scope>NUCLEOTIDE SEQUENCE [LARGE SCALE GENOMIC DNA]</scope>
    <source>
        <strain evidence="4">HL-2020</strain>
        <tissue evidence="4">Leaf</tissue>
    </source>
</reference>
<accession>A0A835I318</accession>
<evidence type="ECO:0000256" key="2">
    <source>
        <dbReference type="SAM" id="Phobius"/>
    </source>
</evidence>
<dbReference type="PANTHER" id="PTHR33646">
    <property type="entry name" value="GB|AAF00631.1"/>
    <property type="match status" value="1"/>
</dbReference>
<evidence type="ECO:0000313" key="5">
    <source>
        <dbReference type="Proteomes" id="UP000631114"/>
    </source>
</evidence>
<dbReference type="InterPro" id="IPR049224">
    <property type="entry name" value="DUF6821"/>
</dbReference>
<evidence type="ECO:0000256" key="1">
    <source>
        <dbReference type="SAM" id="MobiDB-lite"/>
    </source>
</evidence>
<comment type="caution">
    <text evidence="4">The sequence shown here is derived from an EMBL/GenBank/DDBJ whole genome shotgun (WGS) entry which is preliminary data.</text>
</comment>
<evidence type="ECO:0000313" key="4">
    <source>
        <dbReference type="EMBL" id="KAF9609182.1"/>
    </source>
</evidence>
<protein>
    <recommendedName>
        <fullName evidence="3">DUF6821 domain-containing protein</fullName>
    </recommendedName>
</protein>